<evidence type="ECO:0000313" key="2">
    <source>
        <dbReference type="Proteomes" id="UP000275408"/>
    </source>
</evidence>
<dbReference type="InterPro" id="IPR008547">
    <property type="entry name" value="DUF829_TMEM53"/>
</dbReference>
<evidence type="ECO:0008006" key="3">
    <source>
        <dbReference type="Google" id="ProtNLM"/>
    </source>
</evidence>
<protein>
    <recommendedName>
        <fullName evidence="3">DUF676 domain-containing protein</fullName>
    </recommendedName>
</protein>
<proteinExistence type="predicted"/>
<dbReference type="PANTHER" id="PTHR20908">
    <property type="entry name" value="LD15586P"/>
    <property type="match status" value="1"/>
</dbReference>
<dbReference type="Pfam" id="PF05705">
    <property type="entry name" value="DUF829"/>
    <property type="match status" value="1"/>
</dbReference>
<keyword evidence="2" id="KW-1185">Reference proteome</keyword>
<evidence type="ECO:0000313" key="1">
    <source>
        <dbReference type="EMBL" id="RMX49607.1"/>
    </source>
</evidence>
<name>A0A3M6U7K2_POCDA</name>
<dbReference type="OrthoDB" id="77878at2759"/>
<dbReference type="AlphaFoldDB" id="A0A3M6U7K2"/>
<dbReference type="PANTHER" id="PTHR20908:SF1">
    <property type="entry name" value="LD15586P"/>
    <property type="match status" value="1"/>
</dbReference>
<sequence length="234" mass="26928">MSHVDVSRKVSRHLHKYGELYHQYGADVITVKLEVMEILRPKKAEQVATKVLNKLISDENKHRPVVIHGFSVGGYLYSHVLNLMVKQDRFSSVKERIRGQVLDSPVDFHGIPYGVSNAASENPFVRWLMKSSIEAYLAIFARYTTKVYLAHSHLFHNNPVRSPALFFFSKDDKVADVDTCQACADYWKNELNMTVSQQCFESSPHVSHFYVHNKEYTEAVKKFLRDLNIPVVTL</sequence>
<dbReference type="InterPro" id="IPR029058">
    <property type="entry name" value="AB_hydrolase_fold"/>
</dbReference>
<organism evidence="1 2">
    <name type="scientific">Pocillopora damicornis</name>
    <name type="common">Cauliflower coral</name>
    <name type="synonym">Millepora damicornis</name>
    <dbReference type="NCBI Taxonomy" id="46731"/>
    <lineage>
        <taxon>Eukaryota</taxon>
        <taxon>Metazoa</taxon>
        <taxon>Cnidaria</taxon>
        <taxon>Anthozoa</taxon>
        <taxon>Hexacorallia</taxon>
        <taxon>Scleractinia</taxon>
        <taxon>Astrocoeniina</taxon>
        <taxon>Pocilloporidae</taxon>
        <taxon>Pocillopora</taxon>
    </lineage>
</organism>
<dbReference type="GO" id="GO:0017171">
    <property type="term" value="F:serine hydrolase activity"/>
    <property type="evidence" value="ECO:0007669"/>
    <property type="project" value="TreeGrafter"/>
</dbReference>
<dbReference type="Proteomes" id="UP000275408">
    <property type="component" value="Unassembled WGS sequence"/>
</dbReference>
<gene>
    <name evidence="1" type="ORF">pdam_00002977</name>
</gene>
<accession>A0A3M6U7K2</accession>
<comment type="caution">
    <text evidence="1">The sequence shown here is derived from an EMBL/GenBank/DDBJ whole genome shotgun (WGS) entry which is preliminary data.</text>
</comment>
<dbReference type="SUPFAM" id="SSF53474">
    <property type="entry name" value="alpha/beta-Hydrolases"/>
    <property type="match status" value="1"/>
</dbReference>
<dbReference type="EMBL" id="RCHS01002083">
    <property type="protein sequence ID" value="RMX49607.1"/>
    <property type="molecule type" value="Genomic_DNA"/>
</dbReference>
<reference evidence="1 2" key="1">
    <citation type="journal article" date="2018" name="Sci. Rep.">
        <title>Comparative analysis of the Pocillopora damicornis genome highlights role of immune system in coral evolution.</title>
        <authorList>
            <person name="Cunning R."/>
            <person name="Bay R.A."/>
            <person name="Gillette P."/>
            <person name="Baker A.C."/>
            <person name="Traylor-Knowles N."/>
        </authorList>
    </citation>
    <scope>NUCLEOTIDE SEQUENCE [LARGE SCALE GENOMIC DNA]</scope>
    <source>
        <strain evidence="1">RSMAS</strain>
        <tissue evidence="1">Whole animal</tissue>
    </source>
</reference>
<dbReference type="Gene3D" id="3.40.50.1820">
    <property type="entry name" value="alpha/beta hydrolase"/>
    <property type="match status" value="1"/>
</dbReference>